<dbReference type="EMBL" id="JBHRVA010000003">
    <property type="protein sequence ID" value="MFC3303665.1"/>
    <property type="molecule type" value="Genomic_DNA"/>
</dbReference>
<keyword evidence="3" id="KW-1185">Reference proteome</keyword>
<accession>A0ABV7ME88</accession>
<evidence type="ECO:0000313" key="2">
    <source>
        <dbReference type="EMBL" id="MFC3303665.1"/>
    </source>
</evidence>
<gene>
    <name evidence="2" type="ORF">ACFONP_13110</name>
</gene>
<dbReference type="Gene3D" id="3.40.50.1000">
    <property type="entry name" value="HAD superfamily/HAD-like"/>
    <property type="match status" value="1"/>
</dbReference>
<evidence type="ECO:0000259" key="1">
    <source>
        <dbReference type="Pfam" id="PF25109"/>
    </source>
</evidence>
<dbReference type="InterPro" id="IPR036412">
    <property type="entry name" value="HAD-like_sf"/>
</dbReference>
<proteinExistence type="predicted"/>
<organism evidence="2 3">
    <name type="scientific">Parvularcula lutaonensis</name>
    <dbReference type="NCBI Taxonomy" id="491923"/>
    <lineage>
        <taxon>Bacteria</taxon>
        <taxon>Pseudomonadati</taxon>
        <taxon>Pseudomonadota</taxon>
        <taxon>Alphaproteobacteria</taxon>
        <taxon>Parvularculales</taxon>
        <taxon>Parvularculaceae</taxon>
        <taxon>Parvularcula</taxon>
    </lineage>
</organism>
<comment type="caution">
    <text evidence="2">The sequence shown here is derived from an EMBL/GenBank/DDBJ whole genome shotgun (WGS) entry which is preliminary data.</text>
</comment>
<dbReference type="SUPFAM" id="SSF56784">
    <property type="entry name" value="HAD-like"/>
    <property type="match status" value="1"/>
</dbReference>
<protein>
    <recommendedName>
        <fullName evidence="1">Polynucleotide kinase PNKP phosphatase domain-containing protein</fullName>
    </recommendedName>
</protein>
<sequence>MDDRPIAPVITIYRELLAAGHRVEIWSGRSDEVREQTHAWLDRHVAPGTVVTRMRARRDYRPDVELKEGWLLEETTRPDIIFDDRQAVVDMWRRHGLICAQVAPGDF</sequence>
<feature type="domain" description="Polynucleotide kinase PNKP phosphatase" evidence="1">
    <location>
        <begin position="2"/>
        <end position="107"/>
    </location>
</feature>
<dbReference type="InterPro" id="IPR023214">
    <property type="entry name" value="HAD_sf"/>
</dbReference>
<dbReference type="Proteomes" id="UP001595607">
    <property type="component" value="Unassembled WGS sequence"/>
</dbReference>
<dbReference type="Pfam" id="PF25109">
    <property type="entry name" value="HAD_PNKP"/>
    <property type="match status" value="1"/>
</dbReference>
<dbReference type="InterPro" id="IPR056782">
    <property type="entry name" value="HAD_PNKP"/>
</dbReference>
<evidence type="ECO:0000313" key="3">
    <source>
        <dbReference type="Proteomes" id="UP001595607"/>
    </source>
</evidence>
<name>A0ABV7ME88_9PROT</name>
<dbReference type="RefSeq" id="WP_189576430.1">
    <property type="nucleotide sequence ID" value="NZ_BMXU01000002.1"/>
</dbReference>
<reference evidence="3" key="1">
    <citation type="journal article" date="2019" name="Int. J. Syst. Evol. Microbiol.">
        <title>The Global Catalogue of Microorganisms (GCM) 10K type strain sequencing project: providing services to taxonomists for standard genome sequencing and annotation.</title>
        <authorList>
            <consortium name="The Broad Institute Genomics Platform"/>
            <consortium name="The Broad Institute Genome Sequencing Center for Infectious Disease"/>
            <person name="Wu L."/>
            <person name="Ma J."/>
        </authorList>
    </citation>
    <scope>NUCLEOTIDE SEQUENCE [LARGE SCALE GENOMIC DNA]</scope>
    <source>
        <strain evidence="3">KCTC 22245</strain>
    </source>
</reference>